<dbReference type="EMBL" id="JANPWB010000004">
    <property type="protein sequence ID" value="KAJ1191156.1"/>
    <property type="molecule type" value="Genomic_DNA"/>
</dbReference>
<evidence type="ECO:0000313" key="2">
    <source>
        <dbReference type="Proteomes" id="UP001066276"/>
    </source>
</evidence>
<accession>A0AAV7URZ9</accession>
<protein>
    <submittedName>
        <fullName evidence="1">Uncharacterized protein</fullName>
    </submittedName>
</protein>
<comment type="caution">
    <text evidence="1">The sequence shown here is derived from an EMBL/GenBank/DDBJ whole genome shotgun (WGS) entry which is preliminary data.</text>
</comment>
<dbReference type="AlphaFoldDB" id="A0AAV7URZ9"/>
<dbReference type="Proteomes" id="UP001066276">
    <property type="component" value="Chromosome 2_2"/>
</dbReference>
<reference evidence="1" key="1">
    <citation type="journal article" date="2022" name="bioRxiv">
        <title>Sequencing and chromosome-scale assembly of the giantPleurodeles waltlgenome.</title>
        <authorList>
            <person name="Brown T."/>
            <person name="Elewa A."/>
            <person name="Iarovenko S."/>
            <person name="Subramanian E."/>
            <person name="Araus A.J."/>
            <person name="Petzold A."/>
            <person name="Susuki M."/>
            <person name="Suzuki K.-i.T."/>
            <person name="Hayashi T."/>
            <person name="Toyoda A."/>
            <person name="Oliveira C."/>
            <person name="Osipova E."/>
            <person name="Leigh N.D."/>
            <person name="Simon A."/>
            <person name="Yun M.H."/>
        </authorList>
    </citation>
    <scope>NUCLEOTIDE SEQUENCE</scope>
    <source>
        <strain evidence="1">20211129_DDA</strain>
        <tissue evidence="1">Liver</tissue>
    </source>
</reference>
<name>A0AAV7URZ9_PLEWA</name>
<keyword evidence="2" id="KW-1185">Reference proteome</keyword>
<sequence length="141" mass="14819">MTGCGGRVGKWLEVESGGGPGHRCGPERATSALRLRCLLGGSLVGLVSSWLLPPAGCGVPQLTDKCATEWRTGWLAAVPRAKSECKLTATGRKSLAEAGEQKGRLEISLLHELRVETALDTALVATQALFALAEETLIPLD</sequence>
<proteinExistence type="predicted"/>
<organism evidence="1 2">
    <name type="scientific">Pleurodeles waltl</name>
    <name type="common">Iberian ribbed newt</name>
    <dbReference type="NCBI Taxonomy" id="8319"/>
    <lineage>
        <taxon>Eukaryota</taxon>
        <taxon>Metazoa</taxon>
        <taxon>Chordata</taxon>
        <taxon>Craniata</taxon>
        <taxon>Vertebrata</taxon>
        <taxon>Euteleostomi</taxon>
        <taxon>Amphibia</taxon>
        <taxon>Batrachia</taxon>
        <taxon>Caudata</taxon>
        <taxon>Salamandroidea</taxon>
        <taxon>Salamandridae</taxon>
        <taxon>Pleurodelinae</taxon>
        <taxon>Pleurodeles</taxon>
    </lineage>
</organism>
<gene>
    <name evidence="1" type="ORF">NDU88_000472</name>
</gene>
<evidence type="ECO:0000313" key="1">
    <source>
        <dbReference type="EMBL" id="KAJ1191156.1"/>
    </source>
</evidence>